<dbReference type="EMBL" id="CP002059">
    <property type="protein sequence ID" value="ADI66059.1"/>
    <property type="molecule type" value="Genomic_DNA"/>
</dbReference>
<dbReference type="Proteomes" id="UP000001511">
    <property type="component" value="Chromosome"/>
</dbReference>
<sequence length="37" mass="4306">MKLTLGVHPNVAMRQKNNKINYLILDRELSIVKAREV</sequence>
<dbReference type="HOGENOM" id="CLU_3346613_0_0_3"/>
<organism evidence="1 2">
    <name type="scientific">Nostoc azollae (strain 0708)</name>
    <name type="common">Anabaena azollae (strain 0708)</name>
    <dbReference type="NCBI Taxonomy" id="551115"/>
    <lineage>
        <taxon>Bacteria</taxon>
        <taxon>Bacillati</taxon>
        <taxon>Cyanobacteriota</taxon>
        <taxon>Cyanophyceae</taxon>
        <taxon>Nostocales</taxon>
        <taxon>Nostocaceae</taxon>
        <taxon>Trichormus</taxon>
    </lineage>
</organism>
<dbReference type="AlphaFoldDB" id="D7DZ38"/>
<reference evidence="1 2" key="1">
    <citation type="journal article" date="2010" name="PLoS ONE">
        <title>Genome erosion in a nitrogen-fixing vertically transmitted endosymbiotic multicellular cyanobacterium.</title>
        <authorList>
            <person name="Ran L."/>
            <person name="Larsson J."/>
            <person name="Vigil-Stenman T."/>
            <person name="Nylander J.A."/>
            <person name="Ininbergs K."/>
            <person name="Zheng W.W."/>
            <person name="Lapidus A."/>
            <person name="Lowry S."/>
            <person name="Haselkorn R."/>
            <person name="Bergman B."/>
        </authorList>
    </citation>
    <scope>NUCLEOTIDE SEQUENCE [LARGE SCALE GENOMIC DNA]</scope>
    <source>
        <strain evidence="1 2">0708</strain>
    </source>
</reference>
<evidence type="ECO:0000313" key="2">
    <source>
        <dbReference type="Proteomes" id="UP000001511"/>
    </source>
</evidence>
<proteinExistence type="predicted"/>
<dbReference type="KEGG" id="naz:Aazo_4924"/>
<gene>
    <name evidence="1" type="ordered locus">Aazo_4924</name>
</gene>
<accession>D7DZ38</accession>
<name>D7DZ38_NOSA0</name>
<keyword evidence="2" id="KW-1185">Reference proteome</keyword>
<evidence type="ECO:0000313" key="1">
    <source>
        <dbReference type="EMBL" id="ADI66059.1"/>
    </source>
</evidence>
<protein>
    <submittedName>
        <fullName evidence="1">Uncharacterized protein</fullName>
    </submittedName>
</protein>